<evidence type="ECO:0000256" key="1">
    <source>
        <dbReference type="SAM" id="MobiDB-lite"/>
    </source>
</evidence>
<evidence type="ECO:0000313" key="3">
    <source>
        <dbReference type="Proteomes" id="UP000521872"/>
    </source>
</evidence>
<feature type="compositionally biased region" description="Low complexity" evidence="1">
    <location>
        <begin position="22"/>
        <end position="31"/>
    </location>
</feature>
<feature type="compositionally biased region" description="Basic and acidic residues" evidence="1">
    <location>
        <begin position="937"/>
        <end position="949"/>
    </location>
</feature>
<protein>
    <submittedName>
        <fullName evidence="2">Uncharacterized protein</fullName>
    </submittedName>
</protein>
<keyword evidence="3" id="KW-1185">Reference proteome</keyword>
<accession>A0A8H4VR96</accession>
<feature type="region of interest" description="Disordered" evidence="1">
    <location>
        <begin position="902"/>
        <end position="992"/>
    </location>
</feature>
<feature type="compositionally biased region" description="Polar residues" evidence="1">
    <location>
        <begin position="423"/>
        <end position="432"/>
    </location>
</feature>
<dbReference type="AlphaFoldDB" id="A0A8H4VR96"/>
<feature type="region of interest" description="Disordered" evidence="1">
    <location>
        <begin position="1"/>
        <end position="31"/>
    </location>
</feature>
<dbReference type="EMBL" id="JAACJL010000016">
    <property type="protein sequence ID" value="KAF4619483.1"/>
    <property type="molecule type" value="Genomic_DNA"/>
</dbReference>
<feature type="region of interest" description="Disordered" evidence="1">
    <location>
        <begin position="382"/>
        <end position="504"/>
    </location>
</feature>
<feature type="region of interest" description="Disordered" evidence="1">
    <location>
        <begin position="214"/>
        <end position="264"/>
    </location>
</feature>
<feature type="region of interest" description="Disordered" evidence="1">
    <location>
        <begin position="307"/>
        <end position="337"/>
    </location>
</feature>
<reference evidence="2 3" key="1">
    <citation type="submission" date="2019-12" db="EMBL/GenBank/DDBJ databases">
        <authorList>
            <person name="Floudas D."/>
            <person name="Bentzer J."/>
            <person name="Ahren D."/>
            <person name="Johansson T."/>
            <person name="Persson P."/>
            <person name="Tunlid A."/>
        </authorList>
    </citation>
    <scope>NUCLEOTIDE SEQUENCE [LARGE SCALE GENOMIC DNA]</scope>
    <source>
        <strain evidence="2 3">CBS 102.39</strain>
    </source>
</reference>
<feature type="compositionally biased region" description="Polar residues" evidence="1">
    <location>
        <begin position="981"/>
        <end position="992"/>
    </location>
</feature>
<feature type="compositionally biased region" description="Polar residues" evidence="1">
    <location>
        <begin position="447"/>
        <end position="464"/>
    </location>
</feature>
<dbReference type="Proteomes" id="UP000521872">
    <property type="component" value="Unassembled WGS sequence"/>
</dbReference>
<feature type="compositionally biased region" description="Polar residues" evidence="1">
    <location>
        <begin position="866"/>
        <end position="889"/>
    </location>
</feature>
<proteinExistence type="predicted"/>
<feature type="region of interest" description="Disordered" evidence="1">
    <location>
        <begin position="848"/>
        <end position="889"/>
    </location>
</feature>
<gene>
    <name evidence="2" type="ORF">D9613_005277</name>
</gene>
<evidence type="ECO:0000313" key="2">
    <source>
        <dbReference type="EMBL" id="KAF4619483.1"/>
    </source>
</evidence>
<organism evidence="2 3">
    <name type="scientific">Agrocybe pediades</name>
    <dbReference type="NCBI Taxonomy" id="84607"/>
    <lineage>
        <taxon>Eukaryota</taxon>
        <taxon>Fungi</taxon>
        <taxon>Dikarya</taxon>
        <taxon>Basidiomycota</taxon>
        <taxon>Agaricomycotina</taxon>
        <taxon>Agaricomycetes</taxon>
        <taxon>Agaricomycetidae</taxon>
        <taxon>Agaricales</taxon>
        <taxon>Agaricineae</taxon>
        <taxon>Strophariaceae</taxon>
        <taxon>Agrocybe</taxon>
    </lineage>
</organism>
<name>A0A8H4VR96_9AGAR</name>
<feature type="region of interest" description="Disordered" evidence="1">
    <location>
        <begin position="719"/>
        <end position="759"/>
    </location>
</feature>
<comment type="caution">
    <text evidence="2">The sequence shown here is derived from an EMBL/GenBank/DDBJ whole genome shotgun (WGS) entry which is preliminary data.</text>
</comment>
<feature type="compositionally biased region" description="Basic and acidic residues" evidence="1">
    <location>
        <begin position="224"/>
        <end position="252"/>
    </location>
</feature>
<sequence>MGNVPAELQEQRGRYDLEGTNSCSMSSGAATTSSISACDSVNISSYASEDFVAAPEGIDDVLQVDPTQIVQETRDTGKDDSFPISESGIPVSFDLLDEVGPIISALPDALVSRDMPQIDIEIGTSFSELMSSSPMMLALEEFEIYTEEHESVLRPLSLGPSRGTGIPPQLGEVPTSFRDDMFNIVLPALTVTAPNDEHFIISGCLDSQRDPCAGLPPSVEISDAEYKESSVQTDSREEETRAEDKEQEEHALKPVSKGDSLEPVFLDYDTQTLNTSEDGDKSMSDQNRATAISTQLVEPDSMQKDLLMHSPESPHARSRSVDPNIPYDDSHSDTEISPLYNGADAVAEFDSPERPVLASSFEIDNPWLPERDVVKIQEDEVDGLEQRAGTTAPFPSPKQPTPSLGHTAERPNWALAPNEECTKPSSIHSGSSRKSDRKQANKRRGKGQSNGLTPPLESSTLETSFKNDDVPCLPAKGRARRRLPLDQDRLPSLSTAAGKRREVDHHRTSEVKSAYNNAPVADPGQAALPVRPYSVETPFVATTSSKALSKPSLRGEHIALHNPTAPSRDRYDALPPITGISSSQLHAQDRQANGLSKDIPSVLGRIHSPVEHAWTGQGTPRIVHDELQINSFVVRLHAERVPQQEQVLLDTSYTFGQTETPSLTKKALAHTMEAAYDQSNEVLACAQRFAGMSLDTAGSADCSDVVAAIPSFNSAPAQASIPRDTTLWPPSGKEFRSRAKGRPLLLGQKDSGNSERSEPAMVQASLPGIEISPFVNVDYLTDNRLPNTLYSAHLEGDEGSAIFKVNLPSGSTSRMARTVSQQTTSMNKPTFQSSIPISTRTYQNQETGIAASPFTNAPGIRRNHDCTQGQVTSRDSQQRNPSIYSQPFTSDISFASSNTFADTQAHRHSGPTAGQTGRHSIALPPSSEHLWPFPSRRSSDTHSRNDRRGVVQQRQYNLSGGSAGFRSATQPTPFPNDRTLSDISGWNSGKRS</sequence>